<dbReference type="InterPro" id="IPR001279">
    <property type="entry name" value="Metallo-B-lactamas"/>
</dbReference>
<dbReference type="Gene3D" id="3.60.15.10">
    <property type="entry name" value="Ribonuclease Z/Hydroxyacylglutathione hydrolase-like"/>
    <property type="match status" value="1"/>
</dbReference>
<dbReference type="Pfam" id="PF12706">
    <property type="entry name" value="Lactamase_B_2"/>
    <property type="match status" value="1"/>
</dbReference>
<evidence type="ECO:0000313" key="2">
    <source>
        <dbReference type="EMBL" id="CQR70886.1"/>
    </source>
</evidence>
<accession>A0A0U1KTY8</accession>
<organism evidence="2 3">
    <name type="scientific">Sporomusa ovata</name>
    <dbReference type="NCBI Taxonomy" id="2378"/>
    <lineage>
        <taxon>Bacteria</taxon>
        <taxon>Bacillati</taxon>
        <taxon>Bacillota</taxon>
        <taxon>Negativicutes</taxon>
        <taxon>Selenomonadales</taxon>
        <taxon>Sporomusaceae</taxon>
        <taxon>Sporomusa</taxon>
    </lineage>
</organism>
<evidence type="ECO:0000313" key="3">
    <source>
        <dbReference type="Proteomes" id="UP000049855"/>
    </source>
</evidence>
<protein>
    <submittedName>
        <fullName evidence="2">Metal-dependent hydrolases of the beta-lactamase superfamily I PhnP protein</fullName>
    </submittedName>
</protein>
<evidence type="ECO:0000259" key="1">
    <source>
        <dbReference type="SMART" id="SM00849"/>
    </source>
</evidence>
<dbReference type="Proteomes" id="UP000049855">
    <property type="component" value="Unassembled WGS sequence"/>
</dbReference>
<dbReference type="SMART" id="SM00849">
    <property type="entry name" value="Lactamase_B"/>
    <property type="match status" value="1"/>
</dbReference>
<dbReference type="CDD" id="cd16279">
    <property type="entry name" value="metallo-hydrolase-like_MBL-fold"/>
    <property type="match status" value="1"/>
</dbReference>
<keyword evidence="3" id="KW-1185">Reference proteome</keyword>
<dbReference type="AlphaFoldDB" id="A0A0U1KTY8"/>
<dbReference type="GO" id="GO:0016787">
    <property type="term" value="F:hydrolase activity"/>
    <property type="evidence" value="ECO:0007669"/>
    <property type="project" value="UniProtKB-KW"/>
</dbReference>
<dbReference type="EMBL" id="CTRP01000003">
    <property type="protein sequence ID" value="CQR70886.1"/>
    <property type="molecule type" value="Genomic_DNA"/>
</dbReference>
<reference evidence="3" key="1">
    <citation type="submission" date="2015-03" db="EMBL/GenBank/DDBJ databases">
        <authorList>
            <person name="Nijsse Bart"/>
        </authorList>
    </citation>
    <scope>NUCLEOTIDE SEQUENCE [LARGE SCALE GENOMIC DNA]</scope>
</reference>
<dbReference type="InterPro" id="IPR036866">
    <property type="entry name" value="RibonucZ/Hydroxyglut_hydro"/>
</dbReference>
<dbReference type="RefSeq" id="WP_021169602.1">
    <property type="nucleotide sequence ID" value="NZ_CTRP01000003.1"/>
</dbReference>
<gene>
    <name evidence="2" type="ORF">SpAn4DRAFT_1864</name>
</gene>
<dbReference type="PANTHER" id="PTHR42663">
    <property type="entry name" value="HYDROLASE C777.06C-RELATED-RELATED"/>
    <property type="match status" value="1"/>
</dbReference>
<name>A0A0U1KTY8_9FIRM</name>
<dbReference type="PANTHER" id="PTHR42663:SF12">
    <property type="entry name" value="ATP-BINDING PROTEIN PHNP"/>
    <property type="match status" value="1"/>
</dbReference>
<sequence length="262" mass="29223">MEATFILLGTGAGPGLPSFFCDCVGCREARSNPELARTRSGAFIDTGDSKILIDASPDLRRQLIRENITQVDCIFMTHWHYDHFGGLGELEYYVKLAKKKAIPIFMPPSAVKQFTDAFPNLTEIFAVKSWEFNKQYCVGALHLTPLAANHGIETAGFLLESPGNRLAYYPDTAGLPEASAVKVRGVDWLICDATFHGENWFPHAHMSIEQAVDLGHQIRAKKTVLTHLAIHYSQPVTTKQLAEEVANYENVYVAYDGMRIEF</sequence>
<keyword evidence="2" id="KW-0378">Hydrolase</keyword>
<feature type="domain" description="Metallo-beta-lactamase" evidence="1">
    <location>
        <begin position="38"/>
        <end position="227"/>
    </location>
</feature>
<dbReference type="SUPFAM" id="SSF56281">
    <property type="entry name" value="Metallo-hydrolase/oxidoreductase"/>
    <property type="match status" value="1"/>
</dbReference>
<proteinExistence type="predicted"/>